<organism evidence="1">
    <name type="scientific">uncultured Caudovirales phage</name>
    <dbReference type="NCBI Taxonomy" id="2100421"/>
    <lineage>
        <taxon>Viruses</taxon>
        <taxon>Duplodnaviria</taxon>
        <taxon>Heunggongvirae</taxon>
        <taxon>Uroviricota</taxon>
        <taxon>Caudoviricetes</taxon>
        <taxon>Peduoviridae</taxon>
        <taxon>Maltschvirus</taxon>
        <taxon>Maltschvirus maltsch</taxon>
    </lineage>
</organism>
<sequence length="110" mass="11989">MTNATTTLETIKNSLIETIDTLEQMQMSLRMVLSDCNYVVQLDGGFLRYSNGVASLARVAMANTYTKERARAVAATVVNGDNVQGMPVKLVDAVAMEKANARRMLASLDE</sequence>
<evidence type="ECO:0000313" key="3">
    <source>
        <dbReference type="EMBL" id="CAB4190316.1"/>
    </source>
</evidence>
<dbReference type="EMBL" id="LR797152">
    <property type="protein sequence ID" value="CAB4190316.1"/>
    <property type="molecule type" value="Genomic_DNA"/>
</dbReference>
<gene>
    <name evidence="2" type="ORF">UFOVP1045_96</name>
    <name evidence="3" type="ORF">UFOVP1194_50</name>
    <name evidence="4" type="ORF">UFOVP1641_46</name>
    <name evidence="1" type="ORF">UFOVP466_49</name>
</gene>
<dbReference type="EMBL" id="LR797505">
    <property type="protein sequence ID" value="CAB4221809.1"/>
    <property type="molecule type" value="Genomic_DNA"/>
</dbReference>
<dbReference type="EMBL" id="LR796439">
    <property type="protein sequence ID" value="CAB4144568.1"/>
    <property type="molecule type" value="Genomic_DNA"/>
</dbReference>
<name>A0A6J5MD08_9CAUD</name>
<dbReference type="EMBL" id="LR796996">
    <property type="protein sequence ID" value="CAB4180730.1"/>
    <property type="molecule type" value="Genomic_DNA"/>
</dbReference>
<reference evidence="1" key="1">
    <citation type="submission" date="2020-04" db="EMBL/GenBank/DDBJ databases">
        <authorList>
            <person name="Chiriac C."/>
            <person name="Salcher M."/>
            <person name="Ghai R."/>
            <person name="Kavagutti S V."/>
        </authorList>
    </citation>
    <scope>NUCLEOTIDE SEQUENCE</scope>
</reference>
<accession>A0A6J5MD08</accession>
<evidence type="ECO:0000313" key="4">
    <source>
        <dbReference type="EMBL" id="CAB4221809.1"/>
    </source>
</evidence>
<proteinExistence type="predicted"/>
<evidence type="ECO:0000313" key="1">
    <source>
        <dbReference type="EMBL" id="CAB4144568.1"/>
    </source>
</evidence>
<protein>
    <submittedName>
        <fullName evidence="1">Uncharacterized protein</fullName>
    </submittedName>
</protein>
<evidence type="ECO:0000313" key="2">
    <source>
        <dbReference type="EMBL" id="CAB4180730.1"/>
    </source>
</evidence>